<evidence type="ECO:0000313" key="4">
    <source>
        <dbReference type="Proteomes" id="UP001283341"/>
    </source>
</evidence>
<evidence type="ECO:0000256" key="1">
    <source>
        <dbReference type="ARBA" id="ARBA00022801"/>
    </source>
</evidence>
<dbReference type="PANTHER" id="PTHR48081:SF18">
    <property type="entry name" value="ALPHA_BETA HYDROLASE FOLD-3 DOMAIN-CONTAINING PROTEIN"/>
    <property type="match status" value="1"/>
</dbReference>
<name>A0AAE0IPH9_9PEZI</name>
<organism evidence="3 4">
    <name type="scientific">Apodospora peruviana</name>
    <dbReference type="NCBI Taxonomy" id="516989"/>
    <lineage>
        <taxon>Eukaryota</taxon>
        <taxon>Fungi</taxon>
        <taxon>Dikarya</taxon>
        <taxon>Ascomycota</taxon>
        <taxon>Pezizomycotina</taxon>
        <taxon>Sordariomycetes</taxon>
        <taxon>Sordariomycetidae</taxon>
        <taxon>Sordariales</taxon>
        <taxon>Lasiosphaeriaceae</taxon>
        <taxon>Apodospora</taxon>
    </lineage>
</organism>
<dbReference type="PANTHER" id="PTHR48081">
    <property type="entry name" value="AB HYDROLASE SUPERFAMILY PROTEIN C4A8.06C"/>
    <property type="match status" value="1"/>
</dbReference>
<evidence type="ECO:0000259" key="2">
    <source>
        <dbReference type="Pfam" id="PF07859"/>
    </source>
</evidence>
<keyword evidence="4" id="KW-1185">Reference proteome</keyword>
<gene>
    <name evidence="3" type="ORF">B0H66DRAFT_539258</name>
</gene>
<sequence length="391" mass="42993">MAAKDTLPLHDKALFLLLVPLLLIRCIIALTFKPNRSLHWRQHLALRFLQSQRSTFPTRILRWYVRRTGTGAAISGYCATKNIPHQSVTLQSASSSPSLPPGVLHILTPPNPNTHHDRTLLYFHGGGFVNPLRGNAHMPFIIQCGAACHASRVAVLEYALAPEHTYPAQLIHSIAALTYLLEDLALSAEDIILAGDSAGGQMVGSLLAHLATPSPYAVPLSFTGQIGGALFISPFTLLNLDERSYIRNEGRDYLTRDQVRGFKCAWGPKEGEVWADLCGASHAEGVWETVFRGGDKNGVGLVRKVMITVGTGEVFLDCCRVFAGHKFAKAERVVIARSSMEMGHWSGVLRDKDVVFVECQGEVHVQPALDAAVRYEDGIMRRTIITWLENL</sequence>
<feature type="domain" description="Alpha/beta hydrolase fold-3" evidence="2">
    <location>
        <begin position="120"/>
        <end position="268"/>
    </location>
</feature>
<dbReference type="Gene3D" id="3.40.50.1820">
    <property type="entry name" value="alpha/beta hydrolase"/>
    <property type="match status" value="1"/>
</dbReference>
<proteinExistence type="predicted"/>
<dbReference type="EMBL" id="JAUEDM010000001">
    <property type="protein sequence ID" value="KAK3328735.1"/>
    <property type="molecule type" value="Genomic_DNA"/>
</dbReference>
<reference evidence="3" key="1">
    <citation type="journal article" date="2023" name="Mol. Phylogenet. Evol.">
        <title>Genome-scale phylogeny and comparative genomics of the fungal order Sordariales.</title>
        <authorList>
            <person name="Hensen N."/>
            <person name="Bonometti L."/>
            <person name="Westerberg I."/>
            <person name="Brannstrom I.O."/>
            <person name="Guillou S."/>
            <person name="Cros-Aarteil S."/>
            <person name="Calhoun S."/>
            <person name="Haridas S."/>
            <person name="Kuo A."/>
            <person name="Mondo S."/>
            <person name="Pangilinan J."/>
            <person name="Riley R."/>
            <person name="LaButti K."/>
            <person name="Andreopoulos B."/>
            <person name="Lipzen A."/>
            <person name="Chen C."/>
            <person name="Yan M."/>
            <person name="Daum C."/>
            <person name="Ng V."/>
            <person name="Clum A."/>
            <person name="Steindorff A."/>
            <person name="Ohm R.A."/>
            <person name="Martin F."/>
            <person name="Silar P."/>
            <person name="Natvig D.O."/>
            <person name="Lalanne C."/>
            <person name="Gautier V."/>
            <person name="Ament-Velasquez S.L."/>
            <person name="Kruys A."/>
            <person name="Hutchinson M.I."/>
            <person name="Powell A.J."/>
            <person name="Barry K."/>
            <person name="Miller A.N."/>
            <person name="Grigoriev I.V."/>
            <person name="Debuchy R."/>
            <person name="Gladieux P."/>
            <person name="Hiltunen Thoren M."/>
            <person name="Johannesson H."/>
        </authorList>
    </citation>
    <scope>NUCLEOTIDE SEQUENCE</scope>
    <source>
        <strain evidence="3">CBS 118394</strain>
    </source>
</reference>
<dbReference type="InterPro" id="IPR050300">
    <property type="entry name" value="GDXG_lipolytic_enzyme"/>
</dbReference>
<dbReference type="AlphaFoldDB" id="A0AAE0IPH9"/>
<dbReference type="InterPro" id="IPR013094">
    <property type="entry name" value="AB_hydrolase_3"/>
</dbReference>
<evidence type="ECO:0000313" key="3">
    <source>
        <dbReference type="EMBL" id="KAK3328735.1"/>
    </source>
</evidence>
<accession>A0AAE0IPH9</accession>
<protein>
    <submittedName>
        <fullName evidence="3">Alpha/Beta hydrolase protein</fullName>
    </submittedName>
</protein>
<reference evidence="3" key="2">
    <citation type="submission" date="2023-06" db="EMBL/GenBank/DDBJ databases">
        <authorList>
            <consortium name="Lawrence Berkeley National Laboratory"/>
            <person name="Haridas S."/>
            <person name="Hensen N."/>
            <person name="Bonometti L."/>
            <person name="Westerberg I."/>
            <person name="Brannstrom I.O."/>
            <person name="Guillou S."/>
            <person name="Cros-Aarteil S."/>
            <person name="Calhoun S."/>
            <person name="Kuo A."/>
            <person name="Mondo S."/>
            <person name="Pangilinan J."/>
            <person name="Riley R."/>
            <person name="Labutti K."/>
            <person name="Andreopoulos B."/>
            <person name="Lipzen A."/>
            <person name="Chen C."/>
            <person name="Yanf M."/>
            <person name="Daum C."/>
            <person name="Ng V."/>
            <person name="Clum A."/>
            <person name="Steindorff A."/>
            <person name="Ohm R."/>
            <person name="Martin F."/>
            <person name="Silar P."/>
            <person name="Natvig D."/>
            <person name="Lalanne C."/>
            <person name="Gautier V."/>
            <person name="Ament-Velasquez S.L."/>
            <person name="Kruys A."/>
            <person name="Hutchinson M.I."/>
            <person name="Powell A.J."/>
            <person name="Barry K."/>
            <person name="Miller A.N."/>
            <person name="Grigoriev I.V."/>
            <person name="Debuchy R."/>
            <person name="Gladieux P."/>
            <person name="Thoren M.H."/>
            <person name="Johannesson H."/>
        </authorList>
    </citation>
    <scope>NUCLEOTIDE SEQUENCE</scope>
    <source>
        <strain evidence="3">CBS 118394</strain>
    </source>
</reference>
<dbReference type="InterPro" id="IPR029058">
    <property type="entry name" value="AB_hydrolase_fold"/>
</dbReference>
<dbReference type="Proteomes" id="UP001283341">
    <property type="component" value="Unassembled WGS sequence"/>
</dbReference>
<keyword evidence="1 3" id="KW-0378">Hydrolase</keyword>
<dbReference type="Pfam" id="PF07859">
    <property type="entry name" value="Abhydrolase_3"/>
    <property type="match status" value="1"/>
</dbReference>
<comment type="caution">
    <text evidence="3">The sequence shown here is derived from an EMBL/GenBank/DDBJ whole genome shotgun (WGS) entry which is preliminary data.</text>
</comment>
<dbReference type="GO" id="GO:0016787">
    <property type="term" value="F:hydrolase activity"/>
    <property type="evidence" value="ECO:0007669"/>
    <property type="project" value="UniProtKB-KW"/>
</dbReference>
<dbReference type="SUPFAM" id="SSF53474">
    <property type="entry name" value="alpha/beta-Hydrolases"/>
    <property type="match status" value="1"/>
</dbReference>